<gene>
    <name evidence="1" type="ORF">UFOVP152_32</name>
</gene>
<proteinExistence type="predicted"/>
<dbReference type="EMBL" id="LR798200">
    <property type="protein sequence ID" value="CAB5162501.1"/>
    <property type="molecule type" value="Genomic_DNA"/>
</dbReference>
<protein>
    <submittedName>
        <fullName evidence="1">Uncharacterized protein</fullName>
    </submittedName>
</protein>
<organism evidence="1">
    <name type="scientific">uncultured Caudovirales phage</name>
    <dbReference type="NCBI Taxonomy" id="2100421"/>
    <lineage>
        <taxon>Viruses</taxon>
        <taxon>Duplodnaviria</taxon>
        <taxon>Heunggongvirae</taxon>
        <taxon>Uroviricota</taxon>
        <taxon>Caudoviricetes</taxon>
        <taxon>Peduoviridae</taxon>
        <taxon>Maltschvirus</taxon>
        <taxon>Maltschvirus maltsch</taxon>
    </lineage>
</organism>
<sequence length="106" mass="11585">MSAGQLRRIGASLGLIASELVRMNALLREVLVVGSKEPAATPDVEMPVPEPVNVLNDPDLRPIAEVVVRPTHKPAEQRQSIPAEKRIDLRAAPSSMEAMAEKWRSK</sequence>
<reference evidence="1" key="1">
    <citation type="submission" date="2020-05" db="EMBL/GenBank/DDBJ databases">
        <authorList>
            <person name="Chiriac C."/>
            <person name="Salcher M."/>
            <person name="Ghai R."/>
            <person name="Kavagutti S V."/>
        </authorList>
    </citation>
    <scope>NUCLEOTIDE SEQUENCE</scope>
</reference>
<name>A0A6J7W9B1_9CAUD</name>
<accession>A0A6J7W9B1</accession>
<evidence type="ECO:0000313" key="1">
    <source>
        <dbReference type="EMBL" id="CAB5162501.1"/>
    </source>
</evidence>